<evidence type="ECO:0000256" key="1">
    <source>
        <dbReference type="SAM" id="Phobius"/>
    </source>
</evidence>
<dbReference type="Proteomes" id="UP000234323">
    <property type="component" value="Unassembled WGS sequence"/>
</dbReference>
<sequence length="95" mass="11072">IGWASEERKTKKPRFVTFGTSEEELRFVSTNLGIWFLQRWTLVGFLDVLILLALGLGYADMISVLWTAESGIFNEYRQEKSALLLNNFWRILQID</sequence>
<dbReference type="EMBL" id="LLXI01008752">
    <property type="protein sequence ID" value="PKY63023.1"/>
    <property type="molecule type" value="Genomic_DNA"/>
</dbReference>
<feature type="transmembrane region" description="Helical" evidence="1">
    <location>
        <begin position="40"/>
        <end position="59"/>
    </location>
</feature>
<keyword evidence="1" id="KW-0472">Membrane</keyword>
<reference evidence="2 3" key="1">
    <citation type="submission" date="2015-10" db="EMBL/GenBank/DDBJ databases">
        <title>Genome analyses suggest a sexual origin of heterokaryosis in a supposedly ancient asexual fungus.</title>
        <authorList>
            <person name="Ropars J."/>
            <person name="Sedzielewska K."/>
            <person name="Noel J."/>
            <person name="Charron P."/>
            <person name="Farinelli L."/>
            <person name="Marton T."/>
            <person name="Kruger M."/>
            <person name="Pelin A."/>
            <person name="Brachmann A."/>
            <person name="Corradi N."/>
        </authorList>
    </citation>
    <scope>NUCLEOTIDE SEQUENCE [LARGE SCALE GENOMIC DNA]</scope>
    <source>
        <strain evidence="2 3">A4</strain>
    </source>
</reference>
<dbReference type="AlphaFoldDB" id="A0A2I1HVZ2"/>
<evidence type="ECO:0000313" key="2">
    <source>
        <dbReference type="EMBL" id="PKY63023.1"/>
    </source>
</evidence>
<name>A0A2I1HVZ2_9GLOM</name>
<comment type="caution">
    <text evidence="2">The sequence shown here is derived from an EMBL/GenBank/DDBJ whole genome shotgun (WGS) entry which is preliminary data.</text>
</comment>
<gene>
    <name evidence="2" type="ORF">RhiirA4_490719</name>
</gene>
<keyword evidence="3" id="KW-1185">Reference proteome</keyword>
<feature type="non-terminal residue" evidence="2">
    <location>
        <position position="1"/>
    </location>
</feature>
<keyword evidence="1" id="KW-0812">Transmembrane</keyword>
<accession>A0A2I1HVZ2</accession>
<organism evidence="2 3">
    <name type="scientific">Rhizophagus irregularis</name>
    <dbReference type="NCBI Taxonomy" id="588596"/>
    <lineage>
        <taxon>Eukaryota</taxon>
        <taxon>Fungi</taxon>
        <taxon>Fungi incertae sedis</taxon>
        <taxon>Mucoromycota</taxon>
        <taxon>Glomeromycotina</taxon>
        <taxon>Glomeromycetes</taxon>
        <taxon>Glomerales</taxon>
        <taxon>Glomeraceae</taxon>
        <taxon>Rhizophagus</taxon>
    </lineage>
</organism>
<evidence type="ECO:0000313" key="3">
    <source>
        <dbReference type="Proteomes" id="UP000234323"/>
    </source>
</evidence>
<proteinExistence type="predicted"/>
<keyword evidence="1" id="KW-1133">Transmembrane helix</keyword>
<protein>
    <submittedName>
        <fullName evidence="2">Uncharacterized protein</fullName>
    </submittedName>
</protein>